<keyword evidence="1" id="KW-0732">Signal</keyword>
<organism evidence="2">
    <name type="scientific">Anguilla anguilla</name>
    <name type="common">European freshwater eel</name>
    <name type="synonym">Muraena anguilla</name>
    <dbReference type="NCBI Taxonomy" id="7936"/>
    <lineage>
        <taxon>Eukaryota</taxon>
        <taxon>Metazoa</taxon>
        <taxon>Chordata</taxon>
        <taxon>Craniata</taxon>
        <taxon>Vertebrata</taxon>
        <taxon>Euteleostomi</taxon>
        <taxon>Actinopterygii</taxon>
        <taxon>Neopterygii</taxon>
        <taxon>Teleostei</taxon>
        <taxon>Anguilliformes</taxon>
        <taxon>Anguillidae</taxon>
        <taxon>Anguilla</taxon>
    </lineage>
</organism>
<reference evidence="2" key="1">
    <citation type="submission" date="2014-11" db="EMBL/GenBank/DDBJ databases">
        <authorList>
            <person name="Amaro Gonzalez C."/>
        </authorList>
    </citation>
    <scope>NUCLEOTIDE SEQUENCE</scope>
</reference>
<accession>A0A0E9XSW7</accession>
<name>A0A0E9XSW7_ANGAN</name>
<sequence>MHSLFAVYFYLTAPCMLAETIFLSEQMPTSPTLRANHQQLCGPHPSRQNKILTSVQKYEMPLHTVVFHSPIQSASQINKGI</sequence>
<feature type="signal peptide" evidence="1">
    <location>
        <begin position="1"/>
        <end position="18"/>
    </location>
</feature>
<dbReference type="AlphaFoldDB" id="A0A0E9XSW7"/>
<evidence type="ECO:0000313" key="2">
    <source>
        <dbReference type="EMBL" id="JAI05828.1"/>
    </source>
</evidence>
<feature type="chain" id="PRO_5002435188" description="Secreted protein" evidence="1">
    <location>
        <begin position="19"/>
        <end position="81"/>
    </location>
</feature>
<evidence type="ECO:0008006" key="3">
    <source>
        <dbReference type="Google" id="ProtNLM"/>
    </source>
</evidence>
<protein>
    <recommendedName>
        <fullName evidence="3">Secreted protein</fullName>
    </recommendedName>
</protein>
<dbReference type="EMBL" id="GBXM01002750">
    <property type="protein sequence ID" value="JAI05828.1"/>
    <property type="molecule type" value="Transcribed_RNA"/>
</dbReference>
<proteinExistence type="predicted"/>
<reference evidence="2" key="2">
    <citation type="journal article" date="2015" name="Fish Shellfish Immunol.">
        <title>Early steps in the European eel (Anguilla anguilla)-Vibrio vulnificus interaction in the gills: Role of the RtxA13 toxin.</title>
        <authorList>
            <person name="Callol A."/>
            <person name="Pajuelo D."/>
            <person name="Ebbesson L."/>
            <person name="Teles M."/>
            <person name="MacKenzie S."/>
            <person name="Amaro C."/>
        </authorList>
    </citation>
    <scope>NUCLEOTIDE SEQUENCE</scope>
</reference>
<evidence type="ECO:0000256" key="1">
    <source>
        <dbReference type="SAM" id="SignalP"/>
    </source>
</evidence>